<evidence type="ECO:0000259" key="4">
    <source>
        <dbReference type="PROSITE" id="PS01124"/>
    </source>
</evidence>
<evidence type="ECO:0000313" key="6">
    <source>
        <dbReference type="Proteomes" id="UP000256971"/>
    </source>
</evidence>
<dbReference type="PANTHER" id="PTHR47893:SF1">
    <property type="entry name" value="REGULATORY PROTEIN PCHR"/>
    <property type="match status" value="1"/>
</dbReference>
<dbReference type="InterPro" id="IPR018060">
    <property type="entry name" value="HTH_AraC"/>
</dbReference>
<proteinExistence type="predicted"/>
<organism evidence="5 6">
    <name type="scientific">Thalassospira indica</name>
    <dbReference type="NCBI Taxonomy" id="1891279"/>
    <lineage>
        <taxon>Bacteria</taxon>
        <taxon>Pseudomonadati</taxon>
        <taxon>Pseudomonadota</taxon>
        <taxon>Alphaproteobacteria</taxon>
        <taxon>Rhodospirillales</taxon>
        <taxon>Thalassospiraceae</taxon>
        <taxon>Thalassospira</taxon>
    </lineage>
</organism>
<dbReference type="RefSeq" id="WP_082923313.1">
    <property type="nucleotide sequence ID" value="NZ_CP031555.1"/>
</dbReference>
<dbReference type="PROSITE" id="PS01124">
    <property type="entry name" value="HTH_ARAC_FAMILY_2"/>
    <property type="match status" value="1"/>
</dbReference>
<dbReference type="InterPro" id="IPR053142">
    <property type="entry name" value="PchR_regulatory_protein"/>
</dbReference>
<dbReference type="PANTHER" id="PTHR47893">
    <property type="entry name" value="REGULATORY PROTEIN PCHR"/>
    <property type="match status" value="1"/>
</dbReference>
<feature type="domain" description="HTH araC/xylS-type" evidence="4">
    <location>
        <begin position="241"/>
        <end position="339"/>
    </location>
</feature>
<evidence type="ECO:0000256" key="1">
    <source>
        <dbReference type="ARBA" id="ARBA00023015"/>
    </source>
</evidence>
<accession>A0ABM6XVU9</accession>
<dbReference type="SUPFAM" id="SSF46689">
    <property type="entry name" value="Homeodomain-like"/>
    <property type="match status" value="1"/>
</dbReference>
<evidence type="ECO:0000256" key="3">
    <source>
        <dbReference type="ARBA" id="ARBA00023163"/>
    </source>
</evidence>
<keyword evidence="6" id="KW-1185">Reference proteome</keyword>
<sequence>MASSRDTQDRAFGNSPEKAVVGTRYEMTLELPTGEKDKILVDEERDLADRVIDRHHQRVLLSNGGSVDYQCLPVEQDMVIKAETMSGKRLIIAMIALEGEYSMIQPEDGAEFVFSPMQGYLFVHNGLSTTFKLPGGQNVQSLGLSLAVDVFERYFDNDVPEALQPLLCTNTDDIRSVRFSVTSTMRDTLLQNLNIDAAQSLQQIKMEGIGLLYLALIEQTLRARGEDQGMVLRCADVDNAQHAYQLLQSNLREPPSLADLAQRFSTTEKRLNQAFRELYNDTVFEVLRCLRLEKAKTLLESTDMAIKEVAWEVGYNHSTNFSTAFNQKYGVTPAEFAKQARPVVVRLLKNA</sequence>
<dbReference type="PRINTS" id="PR00032">
    <property type="entry name" value="HTHARAC"/>
</dbReference>
<dbReference type="InterPro" id="IPR020449">
    <property type="entry name" value="Tscrpt_reg_AraC-type_HTH"/>
</dbReference>
<keyword evidence="2" id="KW-0238">DNA-binding</keyword>
<dbReference type="Gene3D" id="1.10.10.60">
    <property type="entry name" value="Homeodomain-like"/>
    <property type="match status" value="1"/>
</dbReference>
<dbReference type="SMART" id="SM00342">
    <property type="entry name" value="HTH_ARAC"/>
    <property type="match status" value="1"/>
</dbReference>
<protein>
    <submittedName>
        <fullName evidence="5">AraC family transcriptional regulator</fullName>
    </submittedName>
</protein>
<evidence type="ECO:0000256" key="2">
    <source>
        <dbReference type="ARBA" id="ARBA00023125"/>
    </source>
</evidence>
<dbReference type="InterPro" id="IPR018062">
    <property type="entry name" value="HTH_AraC-typ_CS"/>
</dbReference>
<evidence type="ECO:0000313" key="5">
    <source>
        <dbReference type="EMBL" id="AXO13790.1"/>
    </source>
</evidence>
<dbReference type="PROSITE" id="PS00041">
    <property type="entry name" value="HTH_ARAC_FAMILY_1"/>
    <property type="match status" value="1"/>
</dbReference>
<dbReference type="InterPro" id="IPR009057">
    <property type="entry name" value="Homeodomain-like_sf"/>
</dbReference>
<dbReference type="Proteomes" id="UP000256971">
    <property type="component" value="Chromosome"/>
</dbReference>
<keyword evidence="3" id="KW-0804">Transcription</keyword>
<keyword evidence="1" id="KW-0805">Transcription regulation</keyword>
<gene>
    <name evidence="5" type="ORF">DY252_05795</name>
</gene>
<name>A0ABM6XVU9_9PROT</name>
<dbReference type="EMBL" id="CP031555">
    <property type="protein sequence ID" value="AXO13790.1"/>
    <property type="molecule type" value="Genomic_DNA"/>
</dbReference>
<reference evidence="5 6" key="1">
    <citation type="submission" date="2018-08" db="EMBL/GenBank/DDBJ databases">
        <title>Complete genome sequence of type strain Thalassospira indica MCCC 1A01103T, isolated from isolated from deep seawater of the Indian Ocean.</title>
        <authorList>
            <person name="Liu Y."/>
        </authorList>
    </citation>
    <scope>NUCLEOTIDE SEQUENCE [LARGE SCALE GENOMIC DNA]</scope>
    <source>
        <strain evidence="5 6">PB8BT</strain>
    </source>
</reference>
<dbReference type="Pfam" id="PF12833">
    <property type="entry name" value="HTH_18"/>
    <property type="match status" value="1"/>
</dbReference>